<accession>A0ABW0QJI9</accession>
<dbReference type="RefSeq" id="WP_377317146.1">
    <property type="nucleotide sequence ID" value="NZ_JBHSNF010000001.1"/>
</dbReference>
<protein>
    <submittedName>
        <fullName evidence="2">DUF2066 domain-containing protein</fullName>
    </submittedName>
</protein>
<dbReference type="Pfam" id="PF09839">
    <property type="entry name" value="DUF2066"/>
    <property type="match status" value="1"/>
</dbReference>
<sequence>MRLSRLFFLSLLLGLAVLPPLHAQTSGSPYSVTVPVTDTSDAQRDQAFATALGQVMTRVAGGQDLRSNPGYAAALSGAGSLVLKFQYQRAATGLVLDVDFSPSSVRRLVAKLGVASAGIKPPVLLLVQGADGRLLDQSALANLATVAAARGTGVVYPAAGAAPDLAKVAAIDPATLATINRQYHTGLVLLGQLHGDSADWTLISGGQAQRWSSQGSAGGALLTDAGNGMVDRLGKQLNVIGATASEGRLWVGGLDSAVDYADLLAILAADPAIQQVTTVAAQNDGVLLDIKSTLPISGLAANLSAGGRLLLQGQPHPGADANLRWLQGH</sequence>
<feature type="chain" id="PRO_5045220768" evidence="1">
    <location>
        <begin position="24"/>
        <end position="329"/>
    </location>
</feature>
<organism evidence="2 3">
    <name type="scientific">Rhodanobacter ginsengisoli</name>
    <dbReference type="NCBI Taxonomy" id="418646"/>
    <lineage>
        <taxon>Bacteria</taxon>
        <taxon>Pseudomonadati</taxon>
        <taxon>Pseudomonadota</taxon>
        <taxon>Gammaproteobacteria</taxon>
        <taxon>Lysobacterales</taxon>
        <taxon>Rhodanobacteraceae</taxon>
        <taxon>Rhodanobacter</taxon>
    </lineage>
</organism>
<gene>
    <name evidence="2" type="ORF">ACFPPA_03030</name>
</gene>
<evidence type="ECO:0000313" key="3">
    <source>
        <dbReference type="Proteomes" id="UP001596114"/>
    </source>
</evidence>
<keyword evidence="3" id="KW-1185">Reference proteome</keyword>
<reference evidence="3" key="1">
    <citation type="journal article" date="2019" name="Int. J. Syst. Evol. Microbiol.">
        <title>The Global Catalogue of Microorganisms (GCM) 10K type strain sequencing project: providing services to taxonomists for standard genome sequencing and annotation.</title>
        <authorList>
            <consortium name="The Broad Institute Genomics Platform"/>
            <consortium name="The Broad Institute Genome Sequencing Center for Infectious Disease"/>
            <person name="Wu L."/>
            <person name="Ma J."/>
        </authorList>
    </citation>
    <scope>NUCLEOTIDE SEQUENCE [LARGE SCALE GENOMIC DNA]</scope>
    <source>
        <strain evidence="3">CGMCC 1.16619</strain>
    </source>
</reference>
<feature type="signal peptide" evidence="1">
    <location>
        <begin position="1"/>
        <end position="23"/>
    </location>
</feature>
<dbReference type="Proteomes" id="UP001596114">
    <property type="component" value="Unassembled WGS sequence"/>
</dbReference>
<comment type="caution">
    <text evidence="2">The sequence shown here is derived from an EMBL/GenBank/DDBJ whole genome shotgun (WGS) entry which is preliminary data.</text>
</comment>
<proteinExistence type="predicted"/>
<evidence type="ECO:0000256" key="1">
    <source>
        <dbReference type="SAM" id="SignalP"/>
    </source>
</evidence>
<dbReference type="EMBL" id="JBHSNF010000001">
    <property type="protein sequence ID" value="MFC5524708.1"/>
    <property type="molecule type" value="Genomic_DNA"/>
</dbReference>
<keyword evidence="1" id="KW-0732">Signal</keyword>
<dbReference type="InterPro" id="IPR018642">
    <property type="entry name" value="DUF2066"/>
</dbReference>
<evidence type="ECO:0000313" key="2">
    <source>
        <dbReference type="EMBL" id="MFC5524708.1"/>
    </source>
</evidence>
<name>A0ABW0QJI9_9GAMM</name>